<feature type="transmembrane region" description="Helical" evidence="3">
    <location>
        <begin position="12"/>
        <end position="36"/>
    </location>
</feature>
<dbReference type="PANTHER" id="PTHR34491">
    <property type="entry name" value="A-TYPE INCLUSION PROTEIN, PUTATIVE-RELATED"/>
    <property type="match status" value="1"/>
</dbReference>
<evidence type="ECO:0000256" key="3">
    <source>
        <dbReference type="SAM" id="Phobius"/>
    </source>
</evidence>
<feature type="transmembrane region" description="Helical" evidence="3">
    <location>
        <begin position="184"/>
        <end position="206"/>
    </location>
</feature>
<feature type="region of interest" description="Disordered" evidence="2">
    <location>
        <begin position="630"/>
        <end position="666"/>
    </location>
</feature>
<keyword evidence="1" id="KW-0175">Coiled coil</keyword>
<feature type="coiled-coil region" evidence="1">
    <location>
        <begin position="87"/>
        <end position="118"/>
    </location>
</feature>
<keyword evidence="3" id="KW-1133">Transmembrane helix</keyword>
<keyword evidence="3" id="KW-0472">Membrane</keyword>
<evidence type="ECO:0000313" key="4">
    <source>
        <dbReference type="EMBL" id="OHA22306.1"/>
    </source>
</evidence>
<dbReference type="AlphaFoldDB" id="A0A1G2MEI0"/>
<evidence type="ECO:0000256" key="2">
    <source>
        <dbReference type="SAM" id="MobiDB-lite"/>
    </source>
</evidence>
<reference evidence="4 5" key="1">
    <citation type="journal article" date="2016" name="Nat. Commun.">
        <title>Thousands of microbial genomes shed light on interconnected biogeochemical processes in an aquifer system.</title>
        <authorList>
            <person name="Anantharaman K."/>
            <person name="Brown C.T."/>
            <person name="Hug L.A."/>
            <person name="Sharon I."/>
            <person name="Castelle C.J."/>
            <person name="Probst A.J."/>
            <person name="Thomas B.C."/>
            <person name="Singh A."/>
            <person name="Wilkins M.J."/>
            <person name="Karaoz U."/>
            <person name="Brodie E.L."/>
            <person name="Williams K.H."/>
            <person name="Hubbard S.S."/>
            <person name="Banfield J.F."/>
        </authorList>
    </citation>
    <scope>NUCLEOTIDE SEQUENCE [LARGE SCALE GENOMIC DNA]</scope>
</reference>
<feature type="region of interest" description="Disordered" evidence="2">
    <location>
        <begin position="982"/>
        <end position="1015"/>
    </location>
</feature>
<dbReference type="PANTHER" id="PTHR34491:SF74">
    <property type="entry name" value="DUF4456 DOMAIN-CONTAINING PROTEIN"/>
    <property type="match status" value="1"/>
</dbReference>
<evidence type="ECO:0000256" key="1">
    <source>
        <dbReference type="SAM" id="Coils"/>
    </source>
</evidence>
<dbReference type="EMBL" id="MHRJ01000027">
    <property type="protein sequence ID" value="OHA22306.1"/>
    <property type="molecule type" value="Genomic_DNA"/>
</dbReference>
<feature type="transmembrane region" description="Helical" evidence="3">
    <location>
        <begin position="344"/>
        <end position="362"/>
    </location>
</feature>
<name>A0A1G2MEI0_9BACT</name>
<organism evidence="4 5">
    <name type="scientific">Candidatus Taylorbacteria bacterium RIFCSPHIGHO2_02_49_25</name>
    <dbReference type="NCBI Taxonomy" id="1802305"/>
    <lineage>
        <taxon>Bacteria</taxon>
        <taxon>Candidatus Tayloriibacteriota</taxon>
    </lineage>
</organism>
<feature type="compositionally biased region" description="Low complexity" evidence="2">
    <location>
        <begin position="993"/>
        <end position="1009"/>
    </location>
</feature>
<keyword evidence="3" id="KW-0812">Transmembrane</keyword>
<feature type="transmembrane region" description="Helical" evidence="3">
    <location>
        <begin position="139"/>
        <end position="163"/>
    </location>
</feature>
<feature type="transmembrane region" description="Helical" evidence="3">
    <location>
        <begin position="312"/>
        <end position="338"/>
    </location>
</feature>
<feature type="coiled-coil region" evidence="1">
    <location>
        <begin position="684"/>
        <end position="711"/>
    </location>
</feature>
<proteinExistence type="predicted"/>
<feature type="transmembrane region" description="Helical" evidence="3">
    <location>
        <begin position="374"/>
        <end position="392"/>
    </location>
</feature>
<feature type="transmembrane region" description="Helical" evidence="3">
    <location>
        <begin position="212"/>
        <end position="232"/>
    </location>
</feature>
<gene>
    <name evidence="4" type="ORF">A2W52_00820</name>
</gene>
<accession>A0A1G2MEI0</accession>
<comment type="caution">
    <text evidence="4">The sequence shown here is derived from an EMBL/GenBank/DDBJ whole genome shotgun (WGS) entry which is preliminary data.</text>
</comment>
<dbReference type="Proteomes" id="UP000176493">
    <property type="component" value="Unassembled WGS sequence"/>
</dbReference>
<sequence length="1015" mass="109938">MRLSKHVKPHIVFGVAALVLSGIFAGIIIGPVFLYAQSSPGSAGTPFDPAQPQAEPDPFAELGERYDPLGVFNTPQPPRNFVEQTPAERAEMEKEKEKGAAEAAARAAEENRKALAEKFTCLTGFKINLKSCLAGLMNIVMWLAARTLWIAGVLLNITLHYTLNLNTLLEKLPIVDIGWKVLRDIANIVFIFITLWAGISITLGIGDRGKKAWGLLAQMVLVALFINFSLFITKAVVDASNIAALHFYSLIVDPEHEKDYDSGLSEAFLYGLKLGTLYNSKQLGAGGAIGVEQNLIGGALASSGKGPTFTNIILIGFFGSLFIVITAWVFFAAAIMFIYRAVTLIFLMILSPLAFVGLILPGTSGMAHAWWSKLWSQAFFAPLYLALAYVVVKMVKTINSPAFQGAGASSTAGTGFAAALTGTGAGTVEIIFIFVILIGLMVACLVVAQSLGAKGSDMAMAGWEKIKGGAIGVAGATVRGTIKAPSTGIRAIGNVGQTRANVGRWMANSRLLQRIGVGNWARRRGASMETAGEEMHKRMAGARRWTNRIGNAVDVRHLEERAGQSWLGQTTIGKGIRAVTVGGLANLKIGDKSMEEAHKESEEQRTARHVINSITQVRNVENELRPLRKQQNTAQKGVHAAQVAQENARQELAQAQTPPPTPARQQEIDAAQAALTAAQAAPLSAQQQQRITDAQDNLRDATQDLATELADIASRQQPAIAVAQQNLEQEQRVLAQNPTDAIQRDIVENMRQRLEQAQAGSPQDQSRIAAMRAAIPRTEQELAAAKATNASERQQALAPLQARLATAQISPPLTAAQQTAIGEAKTTLKTAETSLTQATTAMQAFQSAHGHDIEALTRRKSEAYAAVSPGEYVKYAPKADIIANMDFGDTPLSIYNAVIADEHRLNEHEKEEATNNFLHRINEVARRGGARTEQYHRDIITLQRNLNRFGARRGQIMSRLVPEVRRDIEQLEARRIEVQERLDRRRAQRMARRTTATPPSGTPPGGTSPQAGRNP</sequence>
<feature type="transmembrane region" description="Helical" evidence="3">
    <location>
        <begin position="430"/>
        <end position="448"/>
    </location>
</feature>
<evidence type="ECO:0000313" key="5">
    <source>
        <dbReference type="Proteomes" id="UP000176493"/>
    </source>
</evidence>
<protein>
    <submittedName>
        <fullName evidence="4">Uncharacterized protein</fullName>
    </submittedName>
</protein>